<dbReference type="PANTHER" id="PTHR46632">
    <property type="entry name" value="E3 UBIQUITIN-PROTEIN LIGASE SINA-LIKE 4"/>
    <property type="match status" value="1"/>
</dbReference>
<dbReference type="PROSITE" id="PS51081">
    <property type="entry name" value="ZF_SIAH"/>
    <property type="match status" value="1"/>
</dbReference>
<dbReference type="InterPro" id="IPR044286">
    <property type="entry name" value="SINL_plant"/>
</dbReference>
<dbReference type="GO" id="GO:0008270">
    <property type="term" value="F:zinc ion binding"/>
    <property type="evidence" value="ECO:0007669"/>
    <property type="project" value="UniProtKB-KW"/>
</dbReference>
<dbReference type="OMA" id="HCAVTDC"/>
<keyword evidence="3" id="KW-0862">Zinc</keyword>
<dbReference type="Gene3D" id="3.30.40.10">
    <property type="entry name" value="Zinc/RING finger domain, C3HC4 (zinc finger)"/>
    <property type="match status" value="1"/>
</dbReference>
<dbReference type="EMBL" id="CM027682">
    <property type="protein sequence ID" value="KAG0536820.1"/>
    <property type="molecule type" value="Genomic_DNA"/>
</dbReference>
<comment type="caution">
    <text evidence="7">The sequence shown here is derived from an EMBL/GenBank/DDBJ whole genome shotgun (WGS) entry which is preliminary data.</text>
</comment>
<proteinExistence type="predicted"/>
<dbReference type="Gramene" id="EES02585">
    <property type="protein sequence ID" value="EES02585"/>
    <property type="gene ID" value="SORBI_3003G091500"/>
</dbReference>
<evidence type="ECO:0000313" key="8">
    <source>
        <dbReference type="Proteomes" id="UP000807115"/>
    </source>
</evidence>
<keyword evidence="1" id="KW-0479">Metal-binding</keyword>
<dbReference type="OrthoDB" id="4788989at2759"/>
<dbReference type="InterPro" id="IPR013010">
    <property type="entry name" value="Znf_SIAH"/>
</dbReference>
<protein>
    <recommendedName>
        <fullName evidence="6">SIAH-type domain-containing protein</fullName>
    </recommendedName>
</protein>
<dbReference type="InterPro" id="IPR013083">
    <property type="entry name" value="Znf_RING/FYVE/PHD"/>
</dbReference>
<comment type="function">
    <text evidence="4">E3 ubiquitin-protein ligase that mediates ubiquitination and subsequent proteasomal degradation of target proteins. E3 ubiquitin ligases accept ubiquitin from an E2 ubiquitin-conjugating enzyme in the form of a thioester and then directly transfers the ubiquitin to targeted substrates. It probably triggers the ubiquitin-mediated degradation of different substrates.</text>
</comment>
<name>A0A921RD28_SORBI</name>
<dbReference type="SUPFAM" id="SSF49599">
    <property type="entry name" value="TRAF domain-like"/>
    <property type="match status" value="1"/>
</dbReference>
<accession>A0A921RD28</accession>
<feature type="domain" description="SIAH-type" evidence="6">
    <location>
        <begin position="139"/>
        <end position="195"/>
    </location>
</feature>
<evidence type="ECO:0000256" key="4">
    <source>
        <dbReference type="ARBA" id="ARBA00024004"/>
    </source>
</evidence>
<evidence type="ECO:0000259" key="6">
    <source>
        <dbReference type="PROSITE" id="PS51081"/>
    </source>
</evidence>
<keyword evidence="2 5" id="KW-0863">Zinc-finger</keyword>
<evidence type="ECO:0000256" key="5">
    <source>
        <dbReference type="PROSITE-ProRule" id="PRU00455"/>
    </source>
</evidence>
<reference evidence="7" key="2">
    <citation type="submission" date="2020-10" db="EMBL/GenBank/DDBJ databases">
        <authorList>
            <person name="Cooper E.A."/>
            <person name="Brenton Z.W."/>
            <person name="Flinn B.S."/>
            <person name="Jenkins J."/>
            <person name="Shu S."/>
            <person name="Flowers D."/>
            <person name="Luo F."/>
            <person name="Wang Y."/>
            <person name="Xia P."/>
            <person name="Barry K."/>
            <person name="Daum C."/>
            <person name="Lipzen A."/>
            <person name="Yoshinaga Y."/>
            <person name="Schmutz J."/>
            <person name="Saski C."/>
            <person name="Vermerris W."/>
            <person name="Kresovich S."/>
        </authorList>
    </citation>
    <scope>NUCLEOTIDE SEQUENCE</scope>
</reference>
<organism evidence="7 8">
    <name type="scientific">Sorghum bicolor</name>
    <name type="common">Sorghum</name>
    <name type="synonym">Sorghum vulgare</name>
    <dbReference type="NCBI Taxonomy" id="4558"/>
    <lineage>
        <taxon>Eukaryota</taxon>
        <taxon>Viridiplantae</taxon>
        <taxon>Streptophyta</taxon>
        <taxon>Embryophyta</taxon>
        <taxon>Tracheophyta</taxon>
        <taxon>Spermatophyta</taxon>
        <taxon>Magnoliopsida</taxon>
        <taxon>Liliopsida</taxon>
        <taxon>Poales</taxon>
        <taxon>Poaceae</taxon>
        <taxon>PACMAD clade</taxon>
        <taxon>Panicoideae</taxon>
        <taxon>Andropogonodae</taxon>
        <taxon>Andropogoneae</taxon>
        <taxon>Sorghinae</taxon>
        <taxon>Sorghum</taxon>
    </lineage>
</organism>
<dbReference type="KEGG" id="sbi:8079033"/>
<gene>
    <name evidence="7" type="ORF">BDA96_03G095900</name>
</gene>
<evidence type="ECO:0000256" key="1">
    <source>
        <dbReference type="ARBA" id="ARBA00022723"/>
    </source>
</evidence>
<dbReference type="Proteomes" id="UP000807115">
    <property type="component" value="Chromosome 3"/>
</dbReference>
<dbReference type="AlphaFoldDB" id="A0A921RD28"/>
<evidence type="ECO:0000313" key="7">
    <source>
        <dbReference type="EMBL" id="KAG0536820.1"/>
    </source>
</evidence>
<reference evidence="7" key="1">
    <citation type="journal article" date="2019" name="BMC Genomics">
        <title>A new reference genome for Sorghum bicolor reveals high levels of sequence similarity between sweet and grain genotypes: implications for the genetics of sugar metabolism.</title>
        <authorList>
            <person name="Cooper E.A."/>
            <person name="Brenton Z.W."/>
            <person name="Flinn B.S."/>
            <person name="Jenkins J."/>
            <person name="Shu S."/>
            <person name="Flowers D."/>
            <person name="Luo F."/>
            <person name="Wang Y."/>
            <person name="Xia P."/>
            <person name="Barry K."/>
            <person name="Daum C."/>
            <person name="Lipzen A."/>
            <person name="Yoshinaga Y."/>
            <person name="Schmutz J."/>
            <person name="Saski C."/>
            <person name="Vermerris W."/>
            <person name="Kresovich S."/>
        </authorList>
    </citation>
    <scope>NUCLEOTIDE SEQUENCE</scope>
</reference>
<sequence>MADGEEHQNKRLLTASGVGSINKKAKALSSVTLKEESEGVVAQGGRASHRARGVVAVAEQANPPMELPRIINIGLQPQLLHCAVTDCSRPLKPPVFKCAAGHRLCNNCRGQGRAGHCRKCGRDTTFVYCGPDLDVYIGGAMVPCPFVVFGCGSSVAYHEMDAHRDACAYAPCRCPQCPFMASPAVLRDHLATHHAWPVHGVPSYGAHFHVGAAVSEPPHRLLVVEGDEQRLFVLSVRARGAADIWAVSLACVRASAKAGPRYVYTIWACPPTRERSWVGMEADVPSCAVPGAAVDEGMALCVLPELLVGPSKEIHLKVRMRVVQP</sequence>
<dbReference type="PANTHER" id="PTHR46632:SF31">
    <property type="entry name" value="SIAH-TYPE DOMAIN-CONTAINING PROTEIN"/>
    <property type="match status" value="1"/>
</dbReference>
<evidence type="ECO:0000256" key="3">
    <source>
        <dbReference type="ARBA" id="ARBA00022833"/>
    </source>
</evidence>
<evidence type="ECO:0000256" key="2">
    <source>
        <dbReference type="ARBA" id="ARBA00022771"/>
    </source>
</evidence>